<feature type="chain" id="PRO_5046173946" evidence="8">
    <location>
        <begin position="24"/>
        <end position="107"/>
    </location>
</feature>
<gene>
    <name evidence="9" type="ORF">U0042_17660</name>
</gene>
<feature type="compositionally biased region" description="Low complexity" evidence="7">
    <location>
        <begin position="92"/>
        <end position="107"/>
    </location>
</feature>
<feature type="compositionally biased region" description="Basic and acidic residues" evidence="7">
    <location>
        <begin position="43"/>
        <end position="58"/>
    </location>
</feature>
<dbReference type="EMBL" id="CP139965">
    <property type="protein sequence ID" value="WQD75948.1"/>
    <property type="molecule type" value="Genomic_DNA"/>
</dbReference>
<dbReference type="RefSeq" id="WP_114814001.1">
    <property type="nucleotide sequence ID" value="NZ_CP139965.1"/>
</dbReference>
<proteinExistence type="predicted"/>
<dbReference type="Pfam" id="PF13627">
    <property type="entry name" value="LptM_cons"/>
    <property type="match status" value="1"/>
</dbReference>
<dbReference type="PROSITE" id="PS51257">
    <property type="entry name" value="PROKAR_LIPOPROTEIN"/>
    <property type="match status" value="1"/>
</dbReference>
<evidence type="ECO:0000256" key="1">
    <source>
        <dbReference type="ARBA" id="ARBA00004459"/>
    </source>
</evidence>
<evidence type="ECO:0000256" key="4">
    <source>
        <dbReference type="ARBA" id="ARBA00023139"/>
    </source>
</evidence>
<keyword evidence="4" id="KW-0564">Palmitate</keyword>
<dbReference type="NCBIfam" id="NF047847">
    <property type="entry name" value="SS_mature_LptM"/>
    <property type="match status" value="1"/>
</dbReference>
<keyword evidence="5" id="KW-0998">Cell outer membrane</keyword>
<comment type="subcellular location">
    <subcellularLocation>
        <location evidence="1">Cell outer membrane</location>
        <topology evidence="1">Lipid-anchor</topology>
    </subcellularLocation>
</comment>
<organism evidence="9 10">
    <name type="scientific">Paraburkholderia kururiensis</name>
    <dbReference type="NCBI Taxonomy" id="984307"/>
    <lineage>
        <taxon>Bacteria</taxon>
        <taxon>Pseudomonadati</taxon>
        <taxon>Pseudomonadota</taxon>
        <taxon>Betaproteobacteria</taxon>
        <taxon>Burkholderiales</taxon>
        <taxon>Burkholderiaceae</taxon>
        <taxon>Paraburkholderia</taxon>
    </lineage>
</organism>
<sequence>MRVVFRMSAIVAALAILAGGALAGCGQRGALYLPTVPPLPAKPNERTEPPGEDVKPGDETASSAASGKSAGEVPDTSGTALTLSPDTELNTAPAAPSRAASDAAQTQ</sequence>
<reference evidence="9 10" key="1">
    <citation type="submission" date="2023-12" db="EMBL/GenBank/DDBJ databases">
        <title>Genome sequencing and assembly of bacterial species from a model synthetic community.</title>
        <authorList>
            <person name="Hogle S.L."/>
        </authorList>
    </citation>
    <scope>NUCLEOTIDE SEQUENCE [LARGE SCALE GENOMIC DNA]</scope>
    <source>
        <strain evidence="9 10">HAMBI 2494</strain>
    </source>
</reference>
<evidence type="ECO:0000256" key="3">
    <source>
        <dbReference type="ARBA" id="ARBA00023136"/>
    </source>
</evidence>
<feature type="region of interest" description="Disordered" evidence="7">
    <location>
        <begin position="32"/>
        <end position="107"/>
    </location>
</feature>
<evidence type="ECO:0000256" key="5">
    <source>
        <dbReference type="ARBA" id="ARBA00023237"/>
    </source>
</evidence>
<evidence type="ECO:0000313" key="9">
    <source>
        <dbReference type="EMBL" id="WQD75948.1"/>
    </source>
</evidence>
<accession>A0ABZ0WF37</accession>
<evidence type="ECO:0000256" key="6">
    <source>
        <dbReference type="ARBA" id="ARBA00023288"/>
    </source>
</evidence>
<feature type="compositionally biased region" description="Low complexity" evidence="7">
    <location>
        <begin position="61"/>
        <end position="71"/>
    </location>
</feature>
<keyword evidence="10" id="KW-1185">Reference proteome</keyword>
<keyword evidence="6 9" id="KW-0449">Lipoprotein</keyword>
<evidence type="ECO:0000256" key="7">
    <source>
        <dbReference type="SAM" id="MobiDB-lite"/>
    </source>
</evidence>
<keyword evidence="3" id="KW-0472">Membrane</keyword>
<feature type="signal peptide" evidence="8">
    <location>
        <begin position="1"/>
        <end position="23"/>
    </location>
</feature>
<name>A0ABZ0WF37_9BURK</name>
<evidence type="ECO:0000313" key="10">
    <source>
        <dbReference type="Proteomes" id="UP001325479"/>
    </source>
</evidence>
<feature type="compositionally biased region" description="Polar residues" evidence="7">
    <location>
        <begin position="76"/>
        <end position="90"/>
    </location>
</feature>
<dbReference type="InterPro" id="IPR032831">
    <property type="entry name" value="LptM_cons"/>
</dbReference>
<evidence type="ECO:0000256" key="8">
    <source>
        <dbReference type="SAM" id="SignalP"/>
    </source>
</evidence>
<protein>
    <submittedName>
        <fullName evidence="9">Lipoprotein</fullName>
    </submittedName>
</protein>
<evidence type="ECO:0000256" key="2">
    <source>
        <dbReference type="ARBA" id="ARBA00022729"/>
    </source>
</evidence>
<dbReference type="Proteomes" id="UP001325479">
    <property type="component" value="Chromosome"/>
</dbReference>
<keyword evidence="2 8" id="KW-0732">Signal</keyword>